<dbReference type="Gene3D" id="3.30.40.10">
    <property type="entry name" value="Zinc/RING finger domain, C3HC4 (zinc finger)"/>
    <property type="match status" value="1"/>
</dbReference>
<evidence type="ECO:0000313" key="5">
    <source>
        <dbReference type="Proteomes" id="UP001605036"/>
    </source>
</evidence>
<dbReference type="SUPFAM" id="SSF57850">
    <property type="entry name" value="RING/U-box"/>
    <property type="match status" value="1"/>
</dbReference>
<name>A0ABD1XFI7_9MARC</name>
<organism evidence="4 5">
    <name type="scientific">Riccia fluitans</name>
    <dbReference type="NCBI Taxonomy" id="41844"/>
    <lineage>
        <taxon>Eukaryota</taxon>
        <taxon>Viridiplantae</taxon>
        <taxon>Streptophyta</taxon>
        <taxon>Embryophyta</taxon>
        <taxon>Marchantiophyta</taxon>
        <taxon>Marchantiopsida</taxon>
        <taxon>Marchantiidae</taxon>
        <taxon>Marchantiales</taxon>
        <taxon>Ricciaceae</taxon>
        <taxon>Riccia</taxon>
    </lineage>
</organism>
<feature type="domain" description="RING-type" evidence="3">
    <location>
        <begin position="261"/>
        <end position="303"/>
    </location>
</feature>
<feature type="coiled-coil region" evidence="2">
    <location>
        <begin position="76"/>
        <end position="110"/>
    </location>
</feature>
<evidence type="ECO:0000313" key="4">
    <source>
        <dbReference type="EMBL" id="KAL2607514.1"/>
    </source>
</evidence>
<dbReference type="SMART" id="SM00184">
    <property type="entry name" value="RING"/>
    <property type="match status" value="1"/>
</dbReference>
<dbReference type="GO" id="GO:0008270">
    <property type="term" value="F:zinc ion binding"/>
    <property type="evidence" value="ECO:0007669"/>
    <property type="project" value="UniProtKB-KW"/>
</dbReference>
<sequence>MNVARETLSVAVCGNLAERRVIAESELEGPSSSQRVIDPDASTSIQRSMPIPPVLESQQKTCEDLTNHLVEAGGTIAGLAAELKQKDYEVAALKERLQGSEQKLQREEARNAWLNEFTSTLTSELQTLRIEGTKAKLTGKVPDRDWLHEAKQWWRAHPTPENLFRLSEALEEHEDQILVREKMFLKHAKYLTVTVGDEEAPPDISKAAVVLCRRNDVLYTSAERQEQLDRPFTSFPGWNYAVSSEGGTINVPEQFRGGTVCSICQQLIGPSGAYLIATCPHIFHLECLVRTMRQGQVKCPNCRIPFHRDMMRKFYMERIAPLEHAATYFGDPVQLRRSRLILPFLFDCLDRYITMFEGEMPLEHRKEMLSVFFKEVDTKFPDSVLDAEDRYPYDLRAELKHLLSFYLRREIADHEEIADYMQQVGSHFMRRTWPPECWNSRIIERNLAVVHGIPFHNLG</sequence>
<dbReference type="CDD" id="cd16448">
    <property type="entry name" value="RING-H2"/>
    <property type="match status" value="1"/>
</dbReference>
<gene>
    <name evidence="4" type="ORF">R1flu_026087</name>
</gene>
<dbReference type="Pfam" id="PF13639">
    <property type="entry name" value="zf-RING_2"/>
    <property type="match status" value="1"/>
</dbReference>
<accession>A0ABD1XFI7</accession>
<dbReference type="Proteomes" id="UP001605036">
    <property type="component" value="Unassembled WGS sequence"/>
</dbReference>
<dbReference type="InterPro" id="IPR001841">
    <property type="entry name" value="Znf_RING"/>
</dbReference>
<dbReference type="AlphaFoldDB" id="A0ABD1XFI7"/>
<keyword evidence="1" id="KW-0479">Metal-binding</keyword>
<keyword evidence="2" id="KW-0175">Coiled coil</keyword>
<keyword evidence="5" id="KW-1185">Reference proteome</keyword>
<dbReference type="InterPro" id="IPR013083">
    <property type="entry name" value="Znf_RING/FYVE/PHD"/>
</dbReference>
<keyword evidence="1" id="KW-0863">Zinc-finger</keyword>
<dbReference type="PROSITE" id="PS50089">
    <property type="entry name" value="ZF_RING_2"/>
    <property type="match status" value="1"/>
</dbReference>
<dbReference type="EMBL" id="JBHFFA010000008">
    <property type="protein sequence ID" value="KAL2607514.1"/>
    <property type="molecule type" value="Genomic_DNA"/>
</dbReference>
<evidence type="ECO:0000259" key="3">
    <source>
        <dbReference type="PROSITE" id="PS50089"/>
    </source>
</evidence>
<proteinExistence type="predicted"/>
<keyword evidence="1" id="KW-0862">Zinc</keyword>
<evidence type="ECO:0000256" key="2">
    <source>
        <dbReference type="SAM" id="Coils"/>
    </source>
</evidence>
<comment type="caution">
    <text evidence="4">The sequence shown here is derived from an EMBL/GenBank/DDBJ whole genome shotgun (WGS) entry which is preliminary data.</text>
</comment>
<evidence type="ECO:0000256" key="1">
    <source>
        <dbReference type="PROSITE-ProRule" id="PRU00175"/>
    </source>
</evidence>
<protein>
    <recommendedName>
        <fullName evidence="3">RING-type domain-containing protein</fullName>
    </recommendedName>
</protein>
<reference evidence="4 5" key="1">
    <citation type="submission" date="2024-09" db="EMBL/GenBank/DDBJ databases">
        <title>Chromosome-scale assembly of Riccia fluitans.</title>
        <authorList>
            <person name="Paukszto L."/>
            <person name="Sawicki J."/>
            <person name="Karawczyk K."/>
            <person name="Piernik-Szablinska J."/>
            <person name="Szczecinska M."/>
            <person name="Mazdziarz M."/>
        </authorList>
    </citation>
    <scope>NUCLEOTIDE SEQUENCE [LARGE SCALE GENOMIC DNA]</scope>
    <source>
        <strain evidence="4">Rf_01</strain>
        <tissue evidence="4">Aerial parts of the thallus</tissue>
    </source>
</reference>